<keyword evidence="5 8" id="KW-0812">Transmembrane</keyword>
<feature type="transmembrane region" description="Helical" evidence="8">
    <location>
        <begin position="323"/>
        <end position="342"/>
    </location>
</feature>
<dbReference type="Pfam" id="PF13231">
    <property type="entry name" value="PMT_2"/>
    <property type="match status" value="1"/>
</dbReference>
<dbReference type="AlphaFoldDB" id="A0A2M8L7M8"/>
<organism evidence="10 11">
    <name type="scientific">Candidatus Shapirobacteria bacterium CG10_big_fil_rev_8_21_14_0_10_48_15</name>
    <dbReference type="NCBI Taxonomy" id="1974484"/>
    <lineage>
        <taxon>Bacteria</taxon>
        <taxon>Candidatus Shapironibacteriota</taxon>
    </lineage>
</organism>
<feature type="transmembrane region" description="Helical" evidence="8">
    <location>
        <begin position="21"/>
        <end position="38"/>
    </location>
</feature>
<feature type="transmembrane region" description="Helical" evidence="8">
    <location>
        <begin position="44"/>
        <end position="64"/>
    </location>
</feature>
<comment type="caution">
    <text evidence="10">The sequence shown here is derived from an EMBL/GenBank/DDBJ whole genome shotgun (WGS) entry which is preliminary data.</text>
</comment>
<keyword evidence="6 8" id="KW-1133">Transmembrane helix</keyword>
<evidence type="ECO:0000313" key="10">
    <source>
        <dbReference type="EMBL" id="PJE70222.1"/>
    </source>
</evidence>
<keyword evidence="2" id="KW-1003">Cell membrane</keyword>
<feature type="domain" description="Glycosyltransferase RgtA/B/C/D-like" evidence="9">
    <location>
        <begin position="3"/>
        <end position="146"/>
    </location>
</feature>
<keyword evidence="4" id="KW-0808">Transferase</keyword>
<evidence type="ECO:0000256" key="1">
    <source>
        <dbReference type="ARBA" id="ARBA00004651"/>
    </source>
</evidence>
<evidence type="ECO:0000256" key="2">
    <source>
        <dbReference type="ARBA" id="ARBA00022475"/>
    </source>
</evidence>
<dbReference type="EMBL" id="PFEM01000011">
    <property type="protein sequence ID" value="PJE70222.1"/>
    <property type="molecule type" value="Genomic_DNA"/>
</dbReference>
<protein>
    <recommendedName>
        <fullName evidence="9">Glycosyltransferase RgtA/B/C/D-like domain-containing protein</fullName>
    </recommendedName>
</protein>
<reference evidence="11" key="1">
    <citation type="submission" date="2017-09" db="EMBL/GenBank/DDBJ databases">
        <title>Depth-based differentiation of microbial function through sediment-hosted aquifers and enrichment of novel symbionts in the deep terrestrial subsurface.</title>
        <authorList>
            <person name="Probst A.J."/>
            <person name="Ladd B."/>
            <person name="Jarett J.K."/>
            <person name="Geller-Mcgrath D.E."/>
            <person name="Sieber C.M.K."/>
            <person name="Emerson J.B."/>
            <person name="Anantharaman K."/>
            <person name="Thomas B.C."/>
            <person name="Malmstrom R."/>
            <person name="Stieglmeier M."/>
            <person name="Klingl A."/>
            <person name="Woyke T."/>
            <person name="Ryan C.M."/>
            <person name="Banfield J.F."/>
        </authorList>
    </citation>
    <scope>NUCLEOTIDE SEQUENCE [LARGE SCALE GENOMIC DNA]</scope>
</reference>
<evidence type="ECO:0000256" key="3">
    <source>
        <dbReference type="ARBA" id="ARBA00022676"/>
    </source>
</evidence>
<evidence type="ECO:0000313" key="11">
    <source>
        <dbReference type="Proteomes" id="UP000231579"/>
    </source>
</evidence>
<dbReference type="InterPro" id="IPR050297">
    <property type="entry name" value="LipidA_mod_glycosyltrf_83"/>
</dbReference>
<gene>
    <name evidence="10" type="ORF">COU97_00885</name>
</gene>
<dbReference type="GO" id="GO:0005886">
    <property type="term" value="C:plasma membrane"/>
    <property type="evidence" value="ECO:0007669"/>
    <property type="project" value="UniProtKB-SubCell"/>
</dbReference>
<feature type="non-terminal residue" evidence="10">
    <location>
        <position position="1"/>
    </location>
</feature>
<evidence type="ECO:0000256" key="6">
    <source>
        <dbReference type="ARBA" id="ARBA00022989"/>
    </source>
</evidence>
<dbReference type="GO" id="GO:0009103">
    <property type="term" value="P:lipopolysaccharide biosynthetic process"/>
    <property type="evidence" value="ECO:0007669"/>
    <property type="project" value="UniProtKB-ARBA"/>
</dbReference>
<accession>A0A2M8L7M8</accession>
<keyword evidence="7 8" id="KW-0472">Membrane</keyword>
<feature type="transmembrane region" description="Helical" evidence="8">
    <location>
        <begin position="264"/>
        <end position="281"/>
    </location>
</feature>
<comment type="subcellular location">
    <subcellularLocation>
        <location evidence="1">Cell membrane</location>
        <topology evidence="1">Multi-pass membrane protein</topology>
    </subcellularLocation>
</comment>
<evidence type="ECO:0000256" key="5">
    <source>
        <dbReference type="ARBA" id="ARBA00022692"/>
    </source>
</evidence>
<evidence type="ECO:0000256" key="4">
    <source>
        <dbReference type="ARBA" id="ARBA00022679"/>
    </source>
</evidence>
<dbReference type="Proteomes" id="UP000231579">
    <property type="component" value="Unassembled WGS sequence"/>
</dbReference>
<dbReference type="GO" id="GO:0016763">
    <property type="term" value="F:pentosyltransferase activity"/>
    <property type="evidence" value="ECO:0007669"/>
    <property type="project" value="TreeGrafter"/>
</dbReference>
<dbReference type="PANTHER" id="PTHR33908:SF11">
    <property type="entry name" value="MEMBRANE PROTEIN"/>
    <property type="match status" value="1"/>
</dbReference>
<evidence type="ECO:0000256" key="7">
    <source>
        <dbReference type="ARBA" id="ARBA00023136"/>
    </source>
</evidence>
<feature type="transmembrane region" description="Helical" evidence="8">
    <location>
        <begin position="293"/>
        <end position="311"/>
    </location>
</feature>
<feature type="transmembrane region" description="Helical" evidence="8">
    <location>
        <begin position="134"/>
        <end position="153"/>
    </location>
</feature>
<feature type="transmembrane region" description="Helical" evidence="8">
    <location>
        <begin position="215"/>
        <end position="234"/>
    </location>
</feature>
<name>A0A2M8L7M8_9BACT</name>
<evidence type="ECO:0000256" key="8">
    <source>
        <dbReference type="SAM" id="Phobius"/>
    </source>
</evidence>
<keyword evidence="3" id="KW-0328">Glycosyltransferase</keyword>
<dbReference type="PANTHER" id="PTHR33908">
    <property type="entry name" value="MANNOSYLTRANSFERASE YKCB-RELATED"/>
    <property type="match status" value="1"/>
</dbReference>
<evidence type="ECO:0000259" key="9">
    <source>
        <dbReference type="Pfam" id="PF13231"/>
    </source>
</evidence>
<sequence>GFALITGSKQLFDIALGQIRVLALVLGTTSIWLVFLVAKKLYGVIIGLLSAMLYATAPTIVIGSRIVQNENFFIPAFLIIWLIILNYLESQKPWQRNLAAALAGLLTLAKIPWAAATVALCLLMASKKRFKDMLIIGAIALSIFSLYFIYGAVYDWSTFINLWGLQTARAKIGLGNTLALFTHPYLLDRLYPDGWLYWGWLSLAILSTKFKKHSLLLIPVIAYFLVFILAIPGIEAQGWYRYPFYPFLMIAGAAVLEKIIKKPSLLNLAFFFLIAATAWHWGWEEIFGMPNWLFRAIVLLGFASFLPTLWWPEKFPRLARRATHFWLVIFILLNIASVVAHVHS</sequence>
<feature type="transmembrane region" description="Helical" evidence="8">
    <location>
        <begin position="71"/>
        <end position="88"/>
    </location>
</feature>
<dbReference type="InterPro" id="IPR038731">
    <property type="entry name" value="RgtA/B/C-like"/>
</dbReference>
<feature type="transmembrane region" description="Helical" evidence="8">
    <location>
        <begin position="100"/>
        <end position="122"/>
    </location>
</feature>
<proteinExistence type="predicted"/>
<feature type="transmembrane region" description="Helical" evidence="8">
    <location>
        <begin position="240"/>
        <end position="257"/>
    </location>
</feature>